<proteinExistence type="inferred from homology"/>
<comment type="caution">
    <text evidence="4">The sequence shown here is derived from an EMBL/GenBank/DDBJ whole genome shotgun (WGS) entry which is preliminary data.</text>
</comment>
<keyword evidence="3" id="KW-0963">Cytoplasm</keyword>
<evidence type="ECO:0000313" key="4">
    <source>
        <dbReference type="EMBL" id="OYO09722.1"/>
    </source>
</evidence>
<dbReference type="Gene3D" id="1.10.4190.10">
    <property type="entry name" value="Urease accessory protein UreF"/>
    <property type="match status" value="1"/>
</dbReference>
<reference evidence="4 5" key="1">
    <citation type="submission" date="2017-07" db="EMBL/GenBank/DDBJ databases">
        <title>Draft whole genome sequences of clinical Proprionibacteriaceae strains.</title>
        <authorList>
            <person name="Bernier A.-M."/>
            <person name="Bernard K."/>
            <person name="Domingo M.-C."/>
        </authorList>
    </citation>
    <scope>NUCLEOTIDE SEQUENCE [LARGE SCALE GENOMIC DNA]</scope>
    <source>
        <strain evidence="4 5">NML 030167</strain>
    </source>
</reference>
<dbReference type="AlphaFoldDB" id="A0A255G2K7"/>
<evidence type="ECO:0000256" key="1">
    <source>
        <dbReference type="ARBA" id="ARBA00022988"/>
    </source>
</evidence>
<dbReference type="InterPro" id="IPR038277">
    <property type="entry name" value="UreF_sf"/>
</dbReference>
<dbReference type="EMBL" id="NMVO01000017">
    <property type="protein sequence ID" value="OYO09722.1"/>
    <property type="molecule type" value="Genomic_DNA"/>
</dbReference>
<comment type="function">
    <text evidence="3">Required for maturation of urease via the functional incorporation of the urease nickel metallocenter.</text>
</comment>
<evidence type="ECO:0000313" key="5">
    <source>
        <dbReference type="Proteomes" id="UP000215896"/>
    </source>
</evidence>
<keyword evidence="5" id="KW-1185">Reference proteome</keyword>
<dbReference type="Pfam" id="PF01730">
    <property type="entry name" value="UreF"/>
    <property type="match status" value="1"/>
</dbReference>
<accession>A0A255G2K7</accession>
<dbReference type="RefSeq" id="WP_094406734.1">
    <property type="nucleotide sequence ID" value="NZ_NMVO01000017.1"/>
</dbReference>
<dbReference type="PANTHER" id="PTHR33620">
    <property type="entry name" value="UREASE ACCESSORY PROTEIN F"/>
    <property type="match status" value="1"/>
</dbReference>
<name>A0A255G2K7_9ACTN</name>
<evidence type="ECO:0000256" key="3">
    <source>
        <dbReference type="HAMAP-Rule" id="MF_01385"/>
    </source>
</evidence>
<dbReference type="GO" id="GO:0005737">
    <property type="term" value="C:cytoplasm"/>
    <property type="evidence" value="ECO:0007669"/>
    <property type="project" value="UniProtKB-SubCell"/>
</dbReference>
<evidence type="ECO:0000256" key="2">
    <source>
        <dbReference type="ARBA" id="ARBA00023186"/>
    </source>
</evidence>
<comment type="subcellular location">
    <subcellularLocation>
        <location evidence="3">Cytoplasm</location>
    </subcellularLocation>
</comment>
<comment type="similarity">
    <text evidence="3">Belongs to the UreF family.</text>
</comment>
<keyword evidence="2 3" id="KW-0143">Chaperone</keyword>
<sequence length="228" mass="24542">MPSTPTEGRWLPLQQLADSAAPTGAFSHSFGLETAIVDGRVTGADSTLDWVRRELLPGLARTDALAIRLLAADPEQLAWLDRRLHAAIAPEAVRRATMTIGRRVLRIANDCFAGPHSRAYTVGVEVGELTGHPALALACCGLDLGAPWEQVARFSLLGTVSSLVQNAVRAVPLGQDAGQRVLAGLHRPLEEAIEYAAAADPDELGALVPLLELDQLRHRRLHSRMFMS</sequence>
<dbReference type="HAMAP" id="MF_01385">
    <property type="entry name" value="UreF"/>
    <property type="match status" value="1"/>
</dbReference>
<keyword evidence="1 3" id="KW-0996">Nickel insertion</keyword>
<dbReference type="PIRSF" id="PIRSF009467">
    <property type="entry name" value="Ureas_acces_UreF"/>
    <property type="match status" value="1"/>
</dbReference>
<protein>
    <recommendedName>
        <fullName evidence="3">Urease accessory protein UreF</fullName>
    </recommendedName>
</protein>
<gene>
    <name evidence="3" type="primary">ureF</name>
    <name evidence="4" type="ORF">CGZ94_18920</name>
</gene>
<dbReference type="OrthoDB" id="9798772at2"/>
<comment type="subunit">
    <text evidence="3">UreD, UreF and UreG form a complex that acts as a GTP-hydrolysis-dependent molecular chaperone, activating the urease apoprotein by helping to assemble the nickel containing metallocenter of UreC. The UreE protein probably delivers the nickel.</text>
</comment>
<dbReference type="GO" id="GO:0016151">
    <property type="term" value="F:nickel cation binding"/>
    <property type="evidence" value="ECO:0007669"/>
    <property type="project" value="UniProtKB-UniRule"/>
</dbReference>
<dbReference type="Proteomes" id="UP000215896">
    <property type="component" value="Unassembled WGS sequence"/>
</dbReference>
<dbReference type="PANTHER" id="PTHR33620:SF1">
    <property type="entry name" value="UREASE ACCESSORY PROTEIN F"/>
    <property type="match status" value="1"/>
</dbReference>
<organism evidence="4 5">
    <name type="scientific">Enemella evansiae</name>
    <dbReference type="NCBI Taxonomy" id="2016499"/>
    <lineage>
        <taxon>Bacteria</taxon>
        <taxon>Bacillati</taxon>
        <taxon>Actinomycetota</taxon>
        <taxon>Actinomycetes</taxon>
        <taxon>Propionibacteriales</taxon>
        <taxon>Propionibacteriaceae</taxon>
        <taxon>Enemella</taxon>
    </lineage>
</organism>
<dbReference type="InterPro" id="IPR002639">
    <property type="entry name" value="UreF"/>
</dbReference>